<sequence>MAIIEKIFFKEDGIWSEYANLTLIVSKFKGSKRGISFISFEGYKRLTDDEIKGFCHNRFNANFVVNNIDMKGLALGQLLQIGDSVVKITKLEKDCLPDCPIIKDSGVSCAVNKQAFFAEILKKGLVNKKDKIILM</sequence>
<evidence type="ECO:0008006" key="3">
    <source>
        <dbReference type="Google" id="ProtNLM"/>
    </source>
</evidence>
<name>A0ABS6G0X3_9FIRM</name>
<organism evidence="1 2">
    <name type="scientific">Alkaliphilus flagellatus</name>
    <dbReference type="NCBI Taxonomy" id="2841507"/>
    <lineage>
        <taxon>Bacteria</taxon>
        <taxon>Bacillati</taxon>
        <taxon>Bacillota</taxon>
        <taxon>Clostridia</taxon>
        <taxon>Peptostreptococcales</taxon>
        <taxon>Natronincolaceae</taxon>
        <taxon>Alkaliphilus</taxon>
    </lineage>
</organism>
<proteinExistence type="predicted"/>
<keyword evidence="2" id="KW-1185">Reference proteome</keyword>
<dbReference type="RefSeq" id="WP_216414522.1">
    <property type="nucleotide sequence ID" value="NZ_JAHLQK010000001.1"/>
</dbReference>
<gene>
    <name evidence="1" type="ORF">KQI88_01110</name>
</gene>
<dbReference type="EMBL" id="JAHLQK010000001">
    <property type="protein sequence ID" value="MBU5675015.1"/>
    <property type="molecule type" value="Genomic_DNA"/>
</dbReference>
<accession>A0ABS6G0X3</accession>
<protein>
    <recommendedName>
        <fullName evidence="3">MOSC domain-containing protein</fullName>
    </recommendedName>
</protein>
<evidence type="ECO:0000313" key="2">
    <source>
        <dbReference type="Proteomes" id="UP000779508"/>
    </source>
</evidence>
<reference evidence="1 2" key="1">
    <citation type="submission" date="2021-06" db="EMBL/GenBank/DDBJ databases">
        <authorList>
            <person name="Sun Q."/>
            <person name="Li D."/>
        </authorList>
    </citation>
    <scope>NUCLEOTIDE SEQUENCE [LARGE SCALE GENOMIC DNA]</scope>
    <source>
        <strain evidence="1 2">MSJ-5</strain>
    </source>
</reference>
<comment type="caution">
    <text evidence="1">The sequence shown here is derived from an EMBL/GenBank/DDBJ whole genome shotgun (WGS) entry which is preliminary data.</text>
</comment>
<dbReference type="Proteomes" id="UP000779508">
    <property type="component" value="Unassembled WGS sequence"/>
</dbReference>
<evidence type="ECO:0000313" key="1">
    <source>
        <dbReference type="EMBL" id="MBU5675015.1"/>
    </source>
</evidence>